<dbReference type="InterPro" id="IPR031306">
    <property type="entry name" value="CcdC"/>
</dbReference>
<evidence type="ECO:0000313" key="3">
    <source>
        <dbReference type="Proteomes" id="UP001580346"/>
    </source>
</evidence>
<keyword evidence="1" id="KW-1133">Transmembrane helix</keyword>
<dbReference type="RefSeq" id="WP_375357553.1">
    <property type="nucleotide sequence ID" value="NZ_JBHHMI010000028.1"/>
</dbReference>
<reference evidence="2 3" key="1">
    <citation type="submission" date="2024-09" db="EMBL/GenBank/DDBJ databases">
        <title>Paenibacillus zeirhizospherea sp. nov., isolated from surface of the maize (Zea mays) roots in a horticulture field, Hungary.</title>
        <authorList>
            <person name="Marton D."/>
            <person name="Farkas M."/>
            <person name="Bedics A."/>
            <person name="Toth E."/>
            <person name="Tancsics A."/>
            <person name="Boka K."/>
            <person name="Maroti G."/>
            <person name="Kriszt B."/>
            <person name="Cserhati M."/>
        </authorList>
    </citation>
    <scope>NUCLEOTIDE SEQUENCE [LARGE SCALE GENOMIC DNA]</scope>
    <source>
        <strain evidence="2 3">KCTC 33519</strain>
    </source>
</reference>
<feature type="transmembrane region" description="Helical" evidence="1">
    <location>
        <begin position="103"/>
        <end position="121"/>
    </location>
</feature>
<comment type="caution">
    <text evidence="2">The sequence shown here is derived from an EMBL/GenBank/DDBJ whole genome shotgun (WGS) entry which is preliminary data.</text>
</comment>
<organism evidence="2 3">
    <name type="scientific">Paenibacillus enshidis</name>
    <dbReference type="NCBI Taxonomy" id="1458439"/>
    <lineage>
        <taxon>Bacteria</taxon>
        <taxon>Bacillati</taxon>
        <taxon>Bacillota</taxon>
        <taxon>Bacilli</taxon>
        <taxon>Bacillales</taxon>
        <taxon>Paenibacillaceae</taxon>
        <taxon>Paenibacillus</taxon>
    </lineage>
</organism>
<keyword evidence="1" id="KW-0472">Membrane</keyword>
<sequence>MLHINTAYLQYGATVGMVIMAVLAIFIRMKASHRPINAKKIIIPPLGMSTGFLMFIVKEFHIPLWWGIISFLVGWFIFSYPLIRSTRFEMVDGQIFVQRSRAFFFILIGLLAVRMLLHEFVQQYITIPQTASVFFTLAFGTLLHWRLYMYMQYRKLFPAGTPDNPVNS</sequence>
<dbReference type="PIRSF" id="PIRSF021441">
    <property type="entry name" value="DUF1453"/>
    <property type="match status" value="1"/>
</dbReference>
<proteinExistence type="predicted"/>
<dbReference type="EMBL" id="JBHHMI010000028">
    <property type="protein sequence ID" value="MFB5269280.1"/>
    <property type="molecule type" value="Genomic_DNA"/>
</dbReference>
<evidence type="ECO:0000256" key="1">
    <source>
        <dbReference type="SAM" id="Phobius"/>
    </source>
</evidence>
<feature type="transmembrane region" description="Helical" evidence="1">
    <location>
        <begin position="63"/>
        <end position="83"/>
    </location>
</feature>
<feature type="transmembrane region" description="Helical" evidence="1">
    <location>
        <begin position="127"/>
        <end position="145"/>
    </location>
</feature>
<keyword evidence="1" id="KW-0812">Transmembrane</keyword>
<dbReference type="PANTHER" id="PTHR39164">
    <property type="entry name" value="PROTEIN CCDC"/>
    <property type="match status" value="1"/>
</dbReference>
<dbReference type="PANTHER" id="PTHR39164:SF1">
    <property type="entry name" value="PROTEIN CCDC"/>
    <property type="match status" value="1"/>
</dbReference>
<dbReference type="Proteomes" id="UP001580346">
    <property type="component" value="Unassembled WGS sequence"/>
</dbReference>
<evidence type="ECO:0000313" key="2">
    <source>
        <dbReference type="EMBL" id="MFB5269280.1"/>
    </source>
</evidence>
<protein>
    <submittedName>
        <fullName evidence="2">CcdC family protein</fullName>
    </submittedName>
</protein>
<keyword evidence="3" id="KW-1185">Reference proteome</keyword>
<feature type="transmembrane region" description="Helical" evidence="1">
    <location>
        <begin position="6"/>
        <end position="29"/>
    </location>
</feature>
<name>A0ABV5AYI3_9BACL</name>
<accession>A0ABV5AYI3</accession>
<gene>
    <name evidence="2" type="ORF">ACE41H_21195</name>
</gene>
<dbReference type="Pfam" id="PF07301">
    <property type="entry name" value="DUF1453"/>
    <property type="match status" value="1"/>
</dbReference>
<dbReference type="InterPro" id="IPR058247">
    <property type="entry name" value="DUF1453"/>
</dbReference>